<dbReference type="Gene3D" id="1.20.5.1930">
    <property type="match status" value="1"/>
</dbReference>
<keyword evidence="3" id="KW-0902">Two-component regulatory system</keyword>
<dbReference type="Pfam" id="PF02518">
    <property type="entry name" value="HATPase_c"/>
    <property type="match status" value="1"/>
</dbReference>
<feature type="domain" description="Histidine kinase/HSP90-like ATPase" evidence="6">
    <location>
        <begin position="480"/>
        <end position="570"/>
    </location>
</feature>
<proteinExistence type="predicted"/>
<protein>
    <submittedName>
        <fullName evidence="7">Histidine kinase</fullName>
    </submittedName>
</protein>
<reference evidence="8" key="1">
    <citation type="submission" date="2015-07" db="EMBL/GenBank/DDBJ databases">
        <authorList>
            <person name="Ju K.-S."/>
            <person name="Doroghazi J.R."/>
            <person name="Metcalf W.W."/>
        </authorList>
    </citation>
    <scope>NUCLEOTIDE SEQUENCE [LARGE SCALE GENOMIC DNA]</scope>
    <source>
        <strain evidence="8">NRRL ISP-5002</strain>
    </source>
</reference>
<dbReference type="InterPro" id="IPR029016">
    <property type="entry name" value="GAF-like_dom_sf"/>
</dbReference>
<dbReference type="SMART" id="SM00065">
    <property type="entry name" value="GAF"/>
    <property type="match status" value="2"/>
</dbReference>
<evidence type="ECO:0000256" key="3">
    <source>
        <dbReference type="ARBA" id="ARBA00023012"/>
    </source>
</evidence>
<accession>A0A0N0GYT5</accession>
<dbReference type="SUPFAM" id="SSF55781">
    <property type="entry name" value="GAF domain-like"/>
    <property type="match status" value="2"/>
</dbReference>
<feature type="domain" description="GAF" evidence="5">
    <location>
        <begin position="221"/>
        <end position="367"/>
    </location>
</feature>
<feature type="region of interest" description="Disordered" evidence="4">
    <location>
        <begin position="1"/>
        <end position="24"/>
    </location>
</feature>
<dbReference type="Pfam" id="PF13185">
    <property type="entry name" value="GAF_2"/>
    <property type="match status" value="2"/>
</dbReference>
<evidence type="ECO:0000313" key="7">
    <source>
        <dbReference type="EMBL" id="KPC61860.1"/>
    </source>
</evidence>
<keyword evidence="1" id="KW-0808">Transferase</keyword>
<dbReference type="SUPFAM" id="SSF55874">
    <property type="entry name" value="ATPase domain of HSP90 chaperone/DNA topoisomerase II/histidine kinase"/>
    <property type="match status" value="1"/>
</dbReference>
<dbReference type="PANTHER" id="PTHR24421">
    <property type="entry name" value="NITRATE/NITRITE SENSOR PROTEIN NARX-RELATED"/>
    <property type="match status" value="1"/>
</dbReference>
<keyword evidence="8" id="KW-1185">Reference proteome</keyword>
<dbReference type="PATRIC" id="fig|66876.3.peg.4891"/>
<feature type="compositionally biased region" description="Basic and acidic residues" evidence="4">
    <location>
        <begin position="1"/>
        <end position="13"/>
    </location>
</feature>
<dbReference type="RefSeq" id="WP_053925423.1">
    <property type="nucleotide sequence ID" value="NZ_LGKG01000144.1"/>
</dbReference>
<organism evidence="7 8">
    <name type="scientific">Streptomyces chattanoogensis</name>
    <dbReference type="NCBI Taxonomy" id="66876"/>
    <lineage>
        <taxon>Bacteria</taxon>
        <taxon>Bacillati</taxon>
        <taxon>Actinomycetota</taxon>
        <taxon>Actinomycetes</taxon>
        <taxon>Kitasatosporales</taxon>
        <taxon>Streptomycetaceae</taxon>
        <taxon>Streptomyces</taxon>
    </lineage>
</organism>
<dbReference type="CDD" id="cd16917">
    <property type="entry name" value="HATPase_UhpB-NarQ-NarX-like"/>
    <property type="match status" value="1"/>
</dbReference>
<evidence type="ECO:0000256" key="1">
    <source>
        <dbReference type="ARBA" id="ARBA00022679"/>
    </source>
</evidence>
<comment type="caution">
    <text evidence="7">The sequence shown here is derived from an EMBL/GenBank/DDBJ whole genome shotgun (WGS) entry which is preliminary data.</text>
</comment>
<keyword evidence="2 7" id="KW-0418">Kinase</keyword>
<evidence type="ECO:0000256" key="4">
    <source>
        <dbReference type="SAM" id="MobiDB-lite"/>
    </source>
</evidence>
<dbReference type="PANTHER" id="PTHR24421:SF56">
    <property type="entry name" value="OXYGEN SENSOR HISTIDINE KINASE RESPONSE REGULATOR DOST"/>
    <property type="match status" value="1"/>
</dbReference>
<dbReference type="GO" id="GO:0046983">
    <property type="term" value="F:protein dimerization activity"/>
    <property type="evidence" value="ECO:0007669"/>
    <property type="project" value="InterPro"/>
</dbReference>
<dbReference type="Gene3D" id="3.30.565.10">
    <property type="entry name" value="Histidine kinase-like ATPase, C-terminal domain"/>
    <property type="match status" value="1"/>
</dbReference>
<name>A0A0N0GYT5_9ACTN</name>
<dbReference type="InterPro" id="IPR011712">
    <property type="entry name" value="Sig_transdc_His_kin_sub3_dim/P"/>
</dbReference>
<dbReference type="AlphaFoldDB" id="A0A0N0GYT5"/>
<sequence>MADERAGRDDVTRSQRSALPDDLQEGLQAVEQGTGRPARLLLEAVLDVGRGLELSQVLRSIVEAAVVLVDAEYGALGVIGEDFQLTQFLTAGISEEEAEAIGHLPAGHGILGELIRHPVPLRLTEMSEHPASYGLPPHHPPMHSFLGVPIRISDEVFGNLYLTEKRGGREFDAEDETVLSTLAVAAGVAIEHARLYEEARYRQQWLEANGEIVAGLLPGAGETDVLTMIVGHAVRILSADLGVLALPIDGDSLSMALAVGVDAEAHHGLVLPRQGSFVGAALDMRGPLISLDVEHDPRITVGPPRWAGLGPAVAVPMITGERVRGVLLLARLHGRAPFTEPETAPLLTFAGQGALAMEMADQRQDAEQLALLKDHERIARDLHDLAIQRLFATGMTLQSALRFVDHPQASERLLRAVDDLDETIKIIRSTIFGLRAHGSGRAAQGLRSRTVTAVEQAARTLGFTPSLRMEGLLDTDVPAEIADHVLAVLGEALSNTARHAHASAADVSLTVRDRAVTVTVEDNGEGVPRDGRRSGLNNLAKRAESMGGEMAVDAPSAGGTRLVWRVPLPAE</sequence>
<dbReference type="EMBL" id="LGKG01000144">
    <property type="protein sequence ID" value="KPC61860.1"/>
    <property type="molecule type" value="Genomic_DNA"/>
</dbReference>
<dbReference type="InterPro" id="IPR050482">
    <property type="entry name" value="Sensor_HK_TwoCompSys"/>
</dbReference>
<dbReference type="Pfam" id="PF07730">
    <property type="entry name" value="HisKA_3"/>
    <property type="match status" value="1"/>
</dbReference>
<dbReference type="Proteomes" id="UP000037982">
    <property type="component" value="Unassembled WGS sequence"/>
</dbReference>
<evidence type="ECO:0000259" key="6">
    <source>
        <dbReference type="SMART" id="SM00387"/>
    </source>
</evidence>
<feature type="domain" description="GAF" evidence="5">
    <location>
        <begin position="53"/>
        <end position="200"/>
    </location>
</feature>
<dbReference type="SMART" id="SM00387">
    <property type="entry name" value="HATPase_c"/>
    <property type="match status" value="1"/>
</dbReference>
<evidence type="ECO:0000313" key="8">
    <source>
        <dbReference type="Proteomes" id="UP000037982"/>
    </source>
</evidence>
<dbReference type="GO" id="GO:0016020">
    <property type="term" value="C:membrane"/>
    <property type="evidence" value="ECO:0007669"/>
    <property type="project" value="InterPro"/>
</dbReference>
<dbReference type="GO" id="GO:0000155">
    <property type="term" value="F:phosphorelay sensor kinase activity"/>
    <property type="evidence" value="ECO:0007669"/>
    <property type="project" value="InterPro"/>
</dbReference>
<dbReference type="InterPro" id="IPR003594">
    <property type="entry name" value="HATPase_dom"/>
</dbReference>
<gene>
    <name evidence="7" type="ORF">ADL29_22320</name>
</gene>
<dbReference type="Gene3D" id="3.30.450.40">
    <property type="match status" value="2"/>
</dbReference>
<dbReference type="InterPro" id="IPR036890">
    <property type="entry name" value="HATPase_C_sf"/>
</dbReference>
<dbReference type="InterPro" id="IPR003018">
    <property type="entry name" value="GAF"/>
</dbReference>
<evidence type="ECO:0000259" key="5">
    <source>
        <dbReference type="SMART" id="SM00065"/>
    </source>
</evidence>
<evidence type="ECO:0000256" key="2">
    <source>
        <dbReference type="ARBA" id="ARBA00022777"/>
    </source>
</evidence>